<organism evidence="2 3">
    <name type="scientific">Aquirufa echingensis</name>
    <dbReference type="NCBI Taxonomy" id="3096516"/>
    <lineage>
        <taxon>Bacteria</taxon>
        <taxon>Pseudomonadati</taxon>
        <taxon>Bacteroidota</taxon>
        <taxon>Cytophagia</taxon>
        <taxon>Cytophagales</taxon>
        <taxon>Flectobacillaceae</taxon>
        <taxon>Aquirufa</taxon>
    </lineage>
</organism>
<gene>
    <name evidence="2" type="ORF">SKC38_04190</name>
</gene>
<comment type="caution">
    <text evidence="2">The sequence shown here is derived from an EMBL/GenBank/DDBJ whole genome shotgun (WGS) entry which is preliminary data.</text>
</comment>
<protein>
    <recommendedName>
        <fullName evidence="1">BT4734-like N-terminal domain-containing protein</fullName>
    </recommendedName>
</protein>
<sequence>MFSYFNGGIKNIYPKRHIDLPTLVRLIKNNPEKLKIEKVRELRRTGMDYSTPKSYLPYITPNCLVRIRNLKESDYNLIAPSSYIYFDIDDYPNSQKLKDRFIEEYGHIASLICISCSGGGISIFFKVTNILKNENDFLIARQYIIDNILVNEKIDTNAGGIARAMFISSDPDLFYNYENELDIPVELFKKGRNKEDKCRLEEKKPKTTMIRIHCAPQEPFIPIPIKEVLEQLILETPVNVKNPVVDYNEVNYVEIRFQYLIKDTLKHKTFTSMIHKLLFLNPVADKHLLLSYLYHVNEEYTGNKKMELRELMGLFDTVFNGATFLGNSKVKPVLKRIHYNKDCDATFNKRKVSGKIRGILKENESKLKIRATIEEMEAKGIPISKSSISKYSGIHRGTIIKHMDTDLHDIKKIIDEINDSIE</sequence>
<dbReference type="Proteomes" id="UP001598114">
    <property type="component" value="Unassembled WGS sequence"/>
</dbReference>
<proteinExistence type="predicted"/>
<evidence type="ECO:0000313" key="2">
    <source>
        <dbReference type="EMBL" id="MFD3275424.1"/>
    </source>
</evidence>
<dbReference type="InterPro" id="IPR014907">
    <property type="entry name" value="BT4734-like_N"/>
</dbReference>
<dbReference type="RefSeq" id="WP_223143235.1">
    <property type="nucleotide sequence ID" value="NZ_JBBKYA010000002.1"/>
</dbReference>
<dbReference type="EMBL" id="JBBKYA010000002">
    <property type="protein sequence ID" value="MFD3275424.1"/>
    <property type="molecule type" value="Genomic_DNA"/>
</dbReference>
<feature type="domain" description="BT4734-like N-terminal" evidence="1">
    <location>
        <begin position="53"/>
        <end position="175"/>
    </location>
</feature>
<dbReference type="Pfam" id="PF08800">
    <property type="entry name" value="BT4734-like_N"/>
    <property type="match status" value="1"/>
</dbReference>
<accession>A0ABW6CXL5</accession>
<evidence type="ECO:0000259" key="1">
    <source>
        <dbReference type="Pfam" id="PF08800"/>
    </source>
</evidence>
<keyword evidence="3" id="KW-1185">Reference proteome</keyword>
<name>A0ABW6CXL5_9BACT</name>
<reference evidence="2 3" key="1">
    <citation type="submission" date="2024-03" db="EMBL/GenBank/DDBJ databases">
        <title>Aquirufa genome sequencing.</title>
        <authorList>
            <person name="Pitt A."/>
            <person name="Hahn M.W."/>
        </authorList>
    </citation>
    <scope>NUCLEOTIDE SEQUENCE [LARGE SCALE GENOMIC DNA]</scope>
    <source>
        <strain evidence="2 3">PLAD-142S6K</strain>
    </source>
</reference>
<evidence type="ECO:0000313" key="3">
    <source>
        <dbReference type="Proteomes" id="UP001598114"/>
    </source>
</evidence>